<keyword evidence="9" id="KW-1185">Reference proteome</keyword>
<dbReference type="GO" id="GO:0004888">
    <property type="term" value="F:transmembrane signaling receptor activity"/>
    <property type="evidence" value="ECO:0007669"/>
    <property type="project" value="InterPro"/>
</dbReference>
<dbReference type="PRINTS" id="PR00260">
    <property type="entry name" value="CHEMTRNSDUCR"/>
</dbReference>
<evidence type="ECO:0000256" key="2">
    <source>
        <dbReference type="ARBA" id="ARBA00023224"/>
    </source>
</evidence>
<dbReference type="PROSITE" id="PS50885">
    <property type="entry name" value="HAMP"/>
    <property type="match status" value="1"/>
</dbReference>
<reference evidence="8 9" key="1">
    <citation type="submission" date="2014-01" db="EMBL/GenBank/DDBJ databases">
        <title>Full genme sequencing of cellulolytic bacterium Gynuella sunshinyii YC6258T gen. nov., sp. nov.</title>
        <authorList>
            <person name="Khan H."/>
            <person name="Chung E.J."/>
            <person name="Chung Y.R."/>
        </authorList>
    </citation>
    <scope>NUCLEOTIDE SEQUENCE [LARGE SCALE GENOMIC DNA]</scope>
    <source>
        <strain evidence="8 9">YC6258</strain>
    </source>
</reference>
<comment type="subcellular location">
    <subcellularLocation>
        <location evidence="1">Membrane</location>
    </subcellularLocation>
</comment>
<evidence type="ECO:0000313" key="9">
    <source>
        <dbReference type="Proteomes" id="UP000032266"/>
    </source>
</evidence>
<dbReference type="RefSeq" id="WP_044617918.1">
    <property type="nucleotide sequence ID" value="NZ_CP007142.1"/>
</dbReference>
<keyword evidence="5" id="KW-0472">Membrane</keyword>
<comment type="similarity">
    <text evidence="3">Belongs to the methyl-accepting chemotaxis (MCP) protein family.</text>
</comment>
<dbReference type="AlphaFoldDB" id="A0A0C5VQM0"/>
<dbReference type="SUPFAM" id="SSF58104">
    <property type="entry name" value="Methyl-accepting chemotaxis protein (MCP) signaling domain"/>
    <property type="match status" value="1"/>
</dbReference>
<feature type="transmembrane region" description="Helical" evidence="5">
    <location>
        <begin position="181"/>
        <end position="202"/>
    </location>
</feature>
<evidence type="ECO:0000313" key="8">
    <source>
        <dbReference type="EMBL" id="AJQ95698.1"/>
    </source>
</evidence>
<keyword evidence="5" id="KW-1133">Transmembrane helix</keyword>
<dbReference type="GO" id="GO:0016020">
    <property type="term" value="C:membrane"/>
    <property type="evidence" value="ECO:0007669"/>
    <property type="project" value="UniProtKB-SubCell"/>
</dbReference>
<evidence type="ECO:0000256" key="3">
    <source>
        <dbReference type="ARBA" id="ARBA00029447"/>
    </source>
</evidence>
<name>A0A0C5VQM0_9GAMM</name>
<dbReference type="GO" id="GO:0006935">
    <property type="term" value="P:chemotaxis"/>
    <property type="evidence" value="ECO:0007669"/>
    <property type="project" value="InterPro"/>
</dbReference>
<dbReference type="KEGG" id="gsn:YC6258_03662"/>
<evidence type="ECO:0000256" key="1">
    <source>
        <dbReference type="ARBA" id="ARBA00004370"/>
    </source>
</evidence>
<evidence type="ECO:0000256" key="4">
    <source>
        <dbReference type="PROSITE-ProRule" id="PRU00284"/>
    </source>
</evidence>
<proteinExistence type="inferred from homology"/>
<protein>
    <submittedName>
        <fullName evidence="8">Methyl-accepting chemotaxis protein</fullName>
    </submittedName>
</protein>
<dbReference type="PANTHER" id="PTHR32089">
    <property type="entry name" value="METHYL-ACCEPTING CHEMOTAXIS PROTEIN MCPB"/>
    <property type="match status" value="1"/>
</dbReference>
<gene>
    <name evidence="8" type="ORF">YC6258_03662</name>
</gene>
<evidence type="ECO:0000256" key="5">
    <source>
        <dbReference type="SAM" id="Phobius"/>
    </source>
</evidence>
<dbReference type="Gene3D" id="1.10.287.950">
    <property type="entry name" value="Methyl-accepting chemotaxis protein"/>
    <property type="match status" value="1"/>
</dbReference>
<dbReference type="HOGENOM" id="CLU_000445_107_27_6"/>
<dbReference type="GO" id="GO:0007165">
    <property type="term" value="P:signal transduction"/>
    <property type="evidence" value="ECO:0007669"/>
    <property type="project" value="UniProtKB-KW"/>
</dbReference>
<dbReference type="InterPro" id="IPR004089">
    <property type="entry name" value="MCPsignal_dom"/>
</dbReference>
<accession>A0A0C5VQM0</accession>
<dbReference type="EMBL" id="CP007142">
    <property type="protein sequence ID" value="AJQ95698.1"/>
    <property type="molecule type" value="Genomic_DNA"/>
</dbReference>
<keyword evidence="5" id="KW-0812">Transmembrane</keyword>
<sequence length="533" mass="59411">MKVKHKLLFSPLIVLIFLVILTVSAYAILSNQKFSTFPKLLGDSEKYSEISNIVNELLSIHGEVYRSLNFLMLGSDQEIIYPNLQRLPDRVLALKNRFENLEGIEDARSEKISGLFEQYHTGLSEAITWAEIEPAGASMMAENAGTIFESLFSATSEVLENTKLSTEHNLELEVTKIDRTINLYVVLFIVALVTSLTFTLLITRKILKQILLLTNGIKAVSKGNLTMSLESDSHDEIGETLRYFNAFTKDLRKVIGSIGDAVNGTRSSSSNLANITLESNEALMRENEYIDQMASSIQDMVTMVERISDSATSTREFANDATVHTEEGNKKLDETMKYVGKMIQEVKDISVVAGKLKSESQSIVNVVSVIRDIAEQTNLLALNASIEAARAGEQGRGFAVVADEVRNLASRTQEATEKVQEMNSQILSLASEMFNGISSIDNVSQETNRESSEAHMLLCKINDAMKQIHNMNVGFAELTKEYSESTLKIRDNIENIRELGVTSKSKVSQTQEESQELSSQAKELERLMQRFEV</sequence>
<dbReference type="InterPro" id="IPR003660">
    <property type="entry name" value="HAMP_dom"/>
</dbReference>
<dbReference type="Proteomes" id="UP000032266">
    <property type="component" value="Chromosome"/>
</dbReference>
<dbReference type="Pfam" id="PF00672">
    <property type="entry name" value="HAMP"/>
    <property type="match status" value="1"/>
</dbReference>
<dbReference type="FunFam" id="1.10.287.950:FF:000001">
    <property type="entry name" value="Methyl-accepting chemotaxis sensory transducer"/>
    <property type="match status" value="1"/>
</dbReference>
<dbReference type="STRING" id="1445510.YC6258_03662"/>
<evidence type="ECO:0000259" key="6">
    <source>
        <dbReference type="PROSITE" id="PS50111"/>
    </source>
</evidence>
<dbReference type="OrthoDB" id="9177152at2"/>
<dbReference type="SMART" id="SM00283">
    <property type="entry name" value="MA"/>
    <property type="match status" value="1"/>
</dbReference>
<keyword evidence="2 4" id="KW-0807">Transducer</keyword>
<dbReference type="InterPro" id="IPR004090">
    <property type="entry name" value="Chemotax_Me-accpt_rcpt"/>
</dbReference>
<organism evidence="8 9">
    <name type="scientific">Gynuella sunshinyii YC6258</name>
    <dbReference type="NCBI Taxonomy" id="1445510"/>
    <lineage>
        <taxon>Bacteria</taxon>
        <taxon>Pseudomonadati</taxon>
        <taxon>Pseudomonadota</taxon>
        <taxon>Gammaproteobacteria</taxon>
        <taxon>Oceanospirillales</taxon>
        <taxon>Saccharospirillaceae</taxon>
        <taxon>Gynuella</taxon>
    </lineage>
</organism>
<dbReference type="PANTHER" id="PTHR32089:SF112">
    <property type="entry name" value="LYSOZYME-LIKE PROTEIN-RELATED"/>
    <property type="match status" value="1"/>
</dbReference>
<evidence type="ECO:0000259" key="7">
    <source>
        <dbReference type="PROSITE" id="PS50885"/>
    </source>
</evidence>
<dbReference type="CDD" id="cd06225">
    <property type="entry name" value="HAMP"/>
    <property type="match status" value="1"/>
</dbReference>
<feature type="domain" description="Methyl-accepting transducer" evidence="6">
    <location>
        <begin position="261"/>
        <end position="497"/>
    </location>
</feature>
<dbReference type="PROSITE" id="PS50111">
    <property type="entry name" value="CHEMOTAXIS_TRANSDUC_2"/>
    <property type="match status" value="1"/>
</dbReference>
<dbReference type="Pfam" id="PF00015">
    <property type="entry name" value="MCPsignal"/>
    <property type="match status" value="1"/>
</dbReference>
<dbReference type="SMART" id="SM00304">
    <property type="entry name" value="HAMP"/>
    <property type="match status" value="1"/>
</dbReference>
<feature type="domain" description="HAMP" evidence="7">
    <location>
        <begin position="204"/>
        <end position="256"/>
    </location>
</feature>